<name>A0A1T4XPI7_9BACL</name>
<dbReference type="GO" id="GO:0008654">
    <property type="term" value="P:phospholipid biosynthetic process"/>
    <property type="evidence" value="ECO:0007669"/>
    <property type="project" value="UniProtKB-KW"/>
</dbReference>
<keyword evidence="8 16" id="KW-0812">Transmembrane</keyword>
<dbReference type="Proteomes" id="UP000190042">
    <property type="component" value="Unassembled WGS sequence"/>
</dbReference>
<evidence type="ECO:0000256" key="8">
    <source>
        <dbReference type="ARBA" id="ARBA00022692"/>
    </source>
</evidence>
<evidence type="ECO:0000256" key="9">
    <source>
        <dbReference type="ARBA" id="ARBA00022989"/>
    </source>
</evidence>
<evidence type="ECO:0000256" key="16">
    <source>
        <dbReference type="SAM" id="Phobius"/>
    </source>
</evidence>
<dbReference type="PANTHER" id="PTHR14269:SF61">
    <property type="entry name" value="CDP-DIACYLGLYCEROL--SERINE O-PHOSPHATIDYLTRANSFERASE"/>
    <property type="match status" value="1"/>
</dbReference>
<dbReference type="GO" id="GO:0016020">
    <property type="term" value="C:membrane"/>
    <property type="evidence" value="ECO:0007669"/>
    <property type="project" value="InterPro"/>
</dbReference>
<dbReference type="GO" id="GO:0012505">
    <property type="term" value="C:endomembrane system"/>
    <property type="evidence" value="ECO:0007669"/>
    <property type="project" value="UniProtKB-SubCell"/>
</dbReference>
<evidence type="ECO:0000313" key="17">
    <source>
        <dbReference type="EMBL" id="SKA91470.1"/>
    </source>
</evidence>
<evidence type="ECO:0000256" key="4">
    <source>
        <dbReference type="ARBA" id="ARBA00013174"/>
    </source>
</evidence>
<keyword evidence="12" id="KW-0594">Phospholipid biosynthesis</keyword>
<dbReference type="InterPro" id="IPR050324">
    <property type="entry name" value="CDP-alcohol_PTase-I"/>
</dbReference>
<evidence type="ECO:0000256" key="5">
    <source>
        <dbReference type="ARBA" id="ARBA00017171"/>
    </source>
</evidence>
<dbReference type="PANTHER" id="PTHR14269">
    <property type="entry name" value="CDP-DIACYLGLYCEROL--GLYCEROL-3-PHOSPHATE 3-PHOSPHATIDYLTRANSFERASE-RELATED"/>
    <property type="match status" value="1"/>
</dbReference>
<evidence type="ECO:0000256" key="15">
    <source>
        <dbReference type="RuleBase" id="RU003750"/>
    </source>
</evidence>
<dbReference type="InterPro" id="IPR043130">
    <property type="entry name" value="CDP-OH_PTrfase_TM_dom"/>
</dbReference>
<dbReference type="EMBL" id="FUYJ01000001">
    <property type="protein sequence ID" value="SKA91470.1"/>
    <property type="molecule type" value="Genomic_DNA"/>
</dbReference>
<evidence type="ECO:0000256" key="12">
    <source>
        <dbReference type="ARBA" id="ARBA00023209"/>
    </source>
</evidence>
<dbReference type="InterPro" id="IPR004533">
    <property type="entry name" value="CDP-diaglyc--ser_O-PTrfase"/>
</dbReference>
<gene>
    <name evidence="17" type="ORF">SAMN04244570_1146</name>
</gene>
<evidence type="ECO:0000256" key="2">
    <source>
        <dbReference type="ARBA" id="ARBA00004127"/>
    </source>
</evidence>
<evidence type="ECO:0000256" key="11">
    <source>
        <dbReference type="ARBA" id="ARBA00023136"/>
    </source>
</evidence>
<accession>A0A1T4XPI7</accession>
<keyword evidence="10" id="KW-0443">Lipid metabolism</keyword>
<evidence type="ECO:0000313" key="18">
    <source>
        <dbReference type="Proteomes" id="UP000190042"/>
    </source>
</evidence>
<evidence type="ECO:0000256" key="1">
    <source>
        <dbReference type="ARBA" id="ARBA00000287"/>
    </source>
</evidence>
<dbReference type="NCBIfam" id="TIGR00473">
    <property type="entry name" value="pssA"/>
    <property type="match status" value="1"/>
</dbReference>
<evidence type="ECO:0000256" key="3">
    <source>
        <dbReference type="ARBA" id="ARBA00010441"/>
    </source>
</evidence>
<keyword evidence="13" id="KW-1208">Phospholipid metabolism</keyword>
<dbReference type="Gene3D" id="1.20.120.1760">
    <property type="match status" value="1"/>
</dbReference>
<sequence>MFSFRYFDYTKLKSQLANIITLFNLSLGIIAILLVLKGHGHMSLMFIFFAAIFDRFDGMVARHYNMESLFGKELDSLSDLVSFGVAPAILIYDAALSQTLWIGLSAVLFYILAGAVRLARYNVEEFDGTFFGLPITAAGVLLTLSYFAVPYIQPPYFVIFMGLLAWLMVSRIRVAKV</sequence>
<proteinExistence type="inferred from homology"/>
<dbReference type="InterPro" id="IPR048254">
    <property type="entry name" value="CDP_ALCOHOL_P_TRANSF_CS"/>
</dbReference>
<dbReference type="PROSITE" id="PS00379">
    <property type="entry name" value="CDP_ALCOHOL_P_TRANSF"/>
    <property type="match status" value="1"/>
</dbReference>
<comment type="catalytic activity">
    <reaction evidence="1">
        <text>a CDP-1,2-diacyl-sn-glycerol + L-serine = a 1,2-diacyl-sn-glycero-3-phospho-L-serine + CMP + H(+)</text>
        <dbReference type="Rhea" id="RHEA:16913"/>
        <dbReference type="ChEBI" id="CHEBI:15378"/>
        <dbReference type="ChEBI" id="CHEBI:33384"/>
        <dbReference type="ChEBI" id="CHEBI:57262"/>
        <dbReference type="ChEBI" id="CHEBI:58332"/>
        <dbReference type="ChEBI" id="CHEBI:60377"/>
        <dbReference type="EC" id="2.7.8.8"/>
    </reaction>
</comment>
<evidence type="ECO:0000256" key="10">
    <source>
        <dbReference type="ARBA" id="ARBA00023098"/>
    </source>
</evidence>
<feature type="transmembrane region" description="Helical" evidence="16">
    <location>
        <begin position="130"/>
        <end position="149"/>
    </location>
</feature>
<dbReference type="GO" id="GO:0003882">
    <property type="term" value="F:CDP-diacylglycerol-serine O-phosphatidyltransferase activity"/>
    <property type="evidence" value="ECO:0007669"/>
    <property type="project" value="UniProtKB-EC"/>
</dbReference>
<feature type="transmembrane region" description="Helical" evidence="16">
    <location>
        <begin position="100"/>
        <end position="118"/>
    </location>
</feature>
<organism evidence="17 18">
    <name type="scientific">Sporosarcina newyorkensis</name>
    <dbReference type="NCBI Taxonomy" id="759851"/>
    <lineage>
        <taxon>Bacteria</taxon>
        <taxon>Bacillati</taxon>
        <taxon>Bacillota</taxon>
        <taxon>Bacilli</taxon>
        <taxon>Bacillales</taxon>
        <taxon>Caryophanaceae</taxon>
        <taxon>Sporosarcina</taxon>
    </lineage>
</organism>
<evidence type="ECO:0000256" key="7">
    <source>
        <dbReference type="ARBA" id="ARBA00022679"/>
    </source>
</evidence>
<dbReference type="InterPro" id="IPR000462">
    <property type="entry name" value="CDP-OH_P_trans"/>
</dbReference>
<comment type="subcellular location">
    <subcellularLocation>
        <location evidence="2">Endomembrane system</location>
        <topology evidence="2">Multi-pass membrane protein</topology>
    </subcellularLocation>
</comment>
<feature type="transmembrane region" description="Helical" evidence="16">
    <location>
        <begin position="16"/>
        <end position="36"/>
    </location>
</feature>
<keyword evidence="9 16" id="KW-1133">Transmembrane helix</keyword>
<dbReference type="EC" id="2.7.8.8" evidence="4"/>
<keyword evidence="7 15" id="KW-0808">Transferase</keyword>
<evidence type="ECO:0000256" key="14">
    <source>
        <dbReference type="ARBA" id="ARBA00032361"/>
    </source>
</evidence>
<feature type="transmembrane region" description="Helical" evidence="16">
    <location>
        <begin position="155"/>
        <end position="174"/>
    </location>
</feature>
<comment type="similarity">
    <text evidence="3 15">Belongs to the CDP-alcohol phosphatidyltransferase class-I family.</text>
</comment>
<reference evidence="18" key="1">
    <citation type="submission" date="2017-02" db="EMBL/GenBank/DDBJ databases">
        <authorList>
            <person name="Varghese N."/>
            <person name="Submissions S."/>
        </authorList>
    </citation>
    <scope>NUCLEOTIDE SEQUENCE [LARGE SCALE GENOMIC DNA]</scope>
    <source>
        <strain evidence="18">DSM 23966</strain>
    </source>
</reference>
<keyword evidence="11 16" id="KW-0472">Membrane</keyword>
<evidence type="ECO:0000256" key="6">
    <source>
        <dbReference type="ARBA" id="ARBA00022516"/>
    </source>
</evidence>
<keyword evidence="18" id="KW-1185">Reference proteome</keyword>
<keyword evidence="6" id="KW-0444">Lipid biosynthesis</keyword>
<dbReference type="Pfam" id="PF01066">
    <property type="entry name" value="CDP-OH_P_transf"/>
    <property type="match status" value="1"/>
</dbReference>
<protein>
    <recommendedName>
        <fullName evidence="5">CDP-diacylglycerol--serine O-phosphatidyltransferase</fullName>
        <ecNumber evidence="4">2.7.8.8</ecNumber>
    </recommendedName>
    <alternativeName>
        <fullName evidence="14">Phosphatidylserine synthase</fullName>
    </alternativeName>
</protein>
<evidence type="ECO:0000256" key="13">
    <source>
        <dbReference type="ARBA" id="ARBA00023264"/>
    </source>
</evidence>
<dbReference type="RefSeq" id="WP_009497608.1">
    <property type="nucleotide sequence ID" value="NZ_FUYJ01000001.1"/>
</dbReference>
<dbReference type="AlphaFoldDB" id="A0A1T4XPI7"/>